<keyword evidence="1" id="KW-0732">Signal</keyword>
<evidence type="ECO:0000313" key="2">
    <source>
        <dbReference type="EMBL" id="KAJ6638923.1"/>
    </source>
</evidence>
<protein>
    <submittedName>
        <fullName evidence="2">Uncharacterized protein</fullName>
    </submittedName>
</protein>
<feature type="chain" id="PRO_5040501156" evidence="1">
    <location>
        <begin position="19"/>
        <end position="120"/>
    </location>
</feature>
<organism evidence="2 3">
    <name type="scientific">Pseudolycoriella hygida</name>
    <dbReference type="NCBI Taxonomy" id="35572"/>
    <lineage>
        <taxon>Eukaryota</taxon>
        <taxon>Metazoa</taxon>
        <taxon>Ecdysozoa</taxon>
        <taxon>Arthropoda</taxon>
        <taxon>Hexapoda</taxon>
        <taxon>Insecta</taxon>
        <taxon>Pterygota</taxon>
        <taxon>Neoptera</taxon>
        <taxon>Endopterygota</taxon>
        <taxon>Diptera</taxon>
        <taxon>Nematocera</taxon>
        <taxon>Sciaroidea</taxon>
        <taxon>Sciaridae</taxon>
        <taxon>Pseudolycoriella</taxon>
    </lineage>
</organism>
<reference evidence="2" key="1">
    <citation type="submission" date="2022-07" db="EMBL/GenBank/DDBJ databases">
        <authorList>
            <person name="Trinca V."/>
            <person name="Uliana J.V.C."/>
            <person name="Torres T.T."/>
            <person name="Ward R.J."/>
            <person name="Monesi N."/>
        </authorList>
    </citation>
    <scope>NUCLEOTIDE SEQUENCE</scope>
    <source>
        <strain evidence="2">HSMRA1968</strain>
        <tissue evidence="2">Whole embryos</tissue>
    </source>
</reference>
<gene>
    <name evidence="2" type="ORF">Bhyg_11661</name>
</gene>
<name>A0A9Q0S0G4_9DIPT</name>
<dbReference type="Proteomes" id="UP001151699">
    <property type="component" value="Chromosome X"/>
</dbReference>
<sequence length="120" mass="13335">MKCLIVFAAIAVLGIVNAQCLQQGNKKNCVKTNTCPEYPVNVLCKRDPCDDNPCGSDELCCPNYSEGCNYNCVLKYICPYYPPKIQCFANPCDMNPCRANDVCCADYSKGCNRHCFPIPK</sequence>
<evidence type="ECO:0000313" key="3">
    <source>
        <dbReference type="Proteomes" id="UP001151699"/>
    </source>
</evidence>
<accession>A0A9Q0S0G4</accession>
<keyword evidence="3" id="KW-1185">Reference proteome</keyword>
<dbReference type="EMBL" id="WJQU01000003">
    <property type="protein sequence ID" value="KAJ6638923.1"/>
    <property type="molecule type" value="Genomic_DNA"/>
</dbReference>
<comment type="caution">
    <text evidence="2">The sequence shown here is derived from an EMBL/GenBank/DDBJ whole genome shotgun (WGS) entry which is preliminary data.</text>
</comment>
<proteinExistence type="predicted"/>
<dbReference type="AlphaFoldDB" id="A0A9Q0S0G4"/>
<feature type="signal peptide" evidence="1">
    <location>
        <begin position="1"/>
        <end position="18"/>
    </location>
</feature>
<evidence type="ECO:0000256" key="1">
    <source>
        <dbReference type="SAM" id="SignalP"/>
    </source>
</evidence>